<dbReference type="SMART" id="SM00347">
    <property type="entry name" value="HTH_MARR"/>
    <property type="match status" value="1"/>
</dbReference>
<evidence type="ECO:0000259" key="4">
    <source>
        <dbReference type="PROSITE" id="PS50995"/>
    </source>
</evidence>
<dbReference type="PANTHER" id="PTHR33164:SF43">
    <property type="entry name" value="HTH-TYPE TRANSCRIPTIONAL REPRESSOR YETL"/>
    <property type="match status" value="1"/>
</dbReference>
<keyword evidence="3" id="KW-0804">Transcription</keyword>
<dbReference type="InterPro" id="IPR036390">
    <property type="entry name" value="WH_DNA-bd_sf"/>
</dbReference>
<reference evidence="5 6" key="1">
    <citation type="submission" date="2014-05" db="EMBL/GenBank/DDBJ databases">
        <title>De novo Genome Sequence of Spirocheata sp.</title>
        <authorList>
            <person name="Shivani Y."/>
            <person name="Subhash Y."/>
            <person name="Tushar L."/>
            <person name="Sasikala C."/>
            <person name="Ramana C.V."/>
        </authorList>
    </citation>
    <scope>NUCLEOTIDE SEQUENCE [LARGE SCALE GENOMIC DNA]</scope>
    <source>
        <strain evidence="5 6">JC230</strain>
    </source>
</reference>
<dbReference type="eggNOG" id="COG1846">
    <property type="taxonomic scope" value="Bacteria"/>
</dbReference>
<evidence type="ECO:0000256" key="1">
    <source>
        <dbReference type="ARBA" id="ARBA00023015"/>
    </source>
</evidence>
<dbReference type="InterPro" id="IPR036388">
    <property type="entry name" value="WH-like_DNA-bd_sf"/>
</dbReference>
<dbReference type="InterPro" id="IPR000835">
    <property type="entry name" value="HTH_MarR-typ"/>
</dbReference>
<keyword evidence="2" id="KW-0238">DNA-binding</keyword>
<protein>
    <recommendedName>
        <fullName evidence="4">HTH marR-type domain-containing protein</fullName>
    </recommendedName>
</protein>
<dbReference type="GO" id="GO:0003677">
    <property type="term" value="F:DNA binding"/>
    <property type="evidence" value="ECO:0007669"/>
    <property type="project" value="UniProtKB-KW"/>
</dbReference>
<dbReference type="PANTHER" id="PTHR33164">
    <property type="entry name" value="TRANSCRIPTIONAL REGULATOR, MARR FAMILY"/>
    <property type="match status" value="1"/>
</dbReference>
<keyword evidence="1" id="KW-0805">Transcription regulation</keyword>
<dbReference type="EMBL" id="JNUP01000059">
    <property type="protein sequence ID" value="KGE72223.1"/>
    <property type="molecule type" value="Genomic_DNA"/>
</dbReference>
<dbReference type="InterPro" id="IPR023187">
    <property type="entry name" value="Tscrpt_reg_MarR-type_CS"/>
</dbReference>
<dbReference type="Proteomes" id="UP000029692">
    <property type="component" value="Unassembled WGS sequence"/>
</dbReference>
<dbReference type="InterPro" id="IPR039422">
    <property type="entry name" value="MarR/SlyA-like"/>
</dbReference>
<organism evidence="5 6">
    <name type="scientific">Spirochaeta lutea</name>
    <dbReference type="NCBI Taxonomy" id="1480694"/>
    <lineage>
        <taxon>Bacteria</taxon>
        <taxon>Pseudomonadati</taxon>
        <taxon>Spirochaetota</taxon>
        <taxon>Spirochaetia</taxon>
        <taxon>Spirochaetales</taxon>
        <taxon>Spirochaetaceae</taxon>
        <taxon>Spirochaeta</taxon>
    </lineage>
</organism>
<dbReference type="GO" id="GO:0003700">
    <property type="term" value="F:DNA-binding transcription factor activity"/>
    <property type="evidence" value="ECO:0007669"/>
    <property type="project" value="InterPro"/>
</dbReference>
<dbReference type="GO" id="GO:0006950">
    <property type="term" value="P:response to stress"/>
    <property type="evidence" value="ECO:0007669"/>
    <property type="project" value="TreeGrafter"/>
</dbReference>
<dbReference type="PROSITE" id="PS50995">
    <property type="entry name" value="HTH_MARR_2"/>
    <property type="match status" value="1"/>
</dbReference>
<evidence type="ECO:0000256" key="2">
    <source>
        <dbReference type="ARBA" id="ARBA00023125"/>
    </source>
</evidence>
<feature type="domain" description="HTH marR-type" evidence="4">
    <location>
        <begin position="1"/>
        <end position="121"/>
    </location>
</feature>
<name>A0A098QXQ9_9SPIO</name>
<dbReference type="STRING" id="1480694.DC28_07535"/>
<evidence type="ECO:0000256" key="3">
    <source>
        <dbReference type="ARBA" id="ARBA00023163"/>
    </source>
</evidence>
<dbReference type="AlphaFoldDB" id="A0A098QXQ9"/>
<sequence length="132" mass="14753">MGSFVQFAKANNLSLSQIGTLFHIQKAGICGVHQISHELGVSNPAASQMLDRLVEQGLINRKEDPQDRRAKQLELTEAGQDLIRRVVRVRQDWISRIEDQLSDHQKDKIVSAVTLLSRTLGSLADQADRRGL</sequence>
<dbReference type="Pfam" id="PF01047">
    <property type="entry name" value="MarR"/>
    <property type="match status" value="1"/>
</dbReference>
<dbReference type="SUPFAM" id="SSF46785">
    <property type="entry name" value="Winged helix' DNA-binding domain"/>
    <property type="match status" value="1"/>
</dbReference>
<evidence type="ECO:0000313" key="6">
    <source>
        <dbReference type="Proteomes" id="UP000029692"/>
    </source>
</evidence>
<gene>
    <name evidence="5" type="ORF">DC28_07535</name>
</gene>
<accession>A0A098QXQ9</accession>
<proteinExistence type="predicted"/>
<evidence type="ECO:0000313" key="5">
    <source>
        <dbReference type="EMBL" id="KGE72223.1"/>
    </source>
</evidence>
<dbReference type="PROSITE" id="PS01117">
    <property type="entry name" value="HTH_MARR_1"/>
    <property type="match status" value="1"/>
</dbReference>
<keyword evidence="6" id="KW-1185">Reference proteome</keyword>
<comment type="caution">
    <text evidence="5">The sequence shown here is derived from an EMBL/GenBank/DDBJ whole genome shotgun (WGS) entry which is preliminary data.</text>
</comment>
<dbReference type="Gene3D" id="1.10.10.10">
    <property type="entry name" value="Winged helix-like DNA-binding domain superfamily/Winged helix DNA-binding domain"/>
    <property type="match status" value="1"/>
</dbReference>